<evidence type="ECO:0000313" key="3">
    <source>
        <dbReference type="Proteomes" id="UP000009168"/>
    </source>
</evidence>
<accession>I7M7N9</accession>
<keyword evidence="1" id="KW-0472">Membrane</keyword>
<evidence type="ECO:0000256" key="1">
    <source>
        <dbReference type="SAM" id="Phobius"/>
    </source>
</evidence>
<dbReference type="OrthoDB" id="5976022at2759"/>
<sequence length="370" mass="42195">MLLFYTIIKAVIKHMKVFDFLIFNLMRLVLKSDNKLKIQSYIDIDKDKLFSKKIMRKANLIFVILGLTLSACYAQTVVVTDFTIAAGNSVPYIKTFENQWNDELEFAVYGWIRIPSWVNSEVQVFRLSANKDINSNTLGDRVLKSFVQDNKVMFETYDAQNYDPKVQHSYLNQGDSFGQWFFIYQGYNPKTTKTYGWVQNAAGKGQGGYSNQLARHTKSNFYQVIVGPNSGLKGSDKVEVKILWIQAGSGAYRENNFDTRDTNVVVVPIPSVKCPTVYSQCDYKGDSSSYCQSVPSVKIPVIKSVVIPDGFNKITVYNLENYKGKTVIFNKSVSCLDKFEFAFLEREGYITVIDNKESKKSKNALRSNRK</sequence>
<dbReference type="InParanoid" id="I7M7N9"/>
<keyword evidence="1" id="KW-1133">Transmembrane helix</keyword>
<proteinExistence type="predicted"/>
<dbReference type="GO" id="GO:0005634">
    <property type="term" value="C:nucleus"/>
    <property type="evidence" value="ECO:0007669"/>
    <property type="project" value="InterPro"/>
</dbReference>
<dbReference type="Proteomes" id="UP000009168">
    <property type="component" value="Unassembled WGS sequence"/>
</dbReference>
<dbReference type="KEGG" id="tet:TTHERM_00516380"/>
<feature type="transmembrane region" description="Helical" evidence="1">
    <location>
        <begin position="58"/>
        <end position="78"/>
    </location>
</feature>
<keyword evidence="1" id="KW-0812">Transmembrane</keyword>
<dbReference type="InterPro" id="IPR026306">
    <property type="entry name" value="RSBN1/Dpy-2/CEP530"/>
</dbReference>
<reference evidence="3" key="1">
    <citation type="journal article" date="2006" name="PLoS Biol.">
        <title>Macronuclear genome sequence of the ciliate Tetrahymena thermophila, a model eukaryote.</title>
        <authorList>
            <person name="Eisen J.A."/>
            <person name="Coyne R.S."/>
            <person name="Wu M."/>
            <person name="Wu D."/>
            <person name="Thiagarajan M."/>
            <person name="Wortman J.R."/>
            <person name="Badger J.H."/>
            <person name="Ren Q."/>
            <person name="Amedeo P."/>
            <person name="Jones K.M."/>
            <person name="Tallon L.J."/>
            <person name="Delcher A.L."/>
            <person name="Salzberg S.L."/>
            <person name="Silva J.C."/>
            <person name="Haas B.J."/>
            <person name="Majoros W.H."/>
            <person name="Farzad M."/>
            <person name="Carlton J.M."/>
            <person name="Smith R.K. Jr."/>
            <person name="Garg J."/>
            <person name="Pearlman R.E."/>
            <person name="Karrer K.M."/>
            <person name="Sun L."/>
            <person name="Manning G."/>
            <person name="Elde N.C."/>
            <person name="Turkewitz A.P."/>
            <person name="Asai D.J."/>
            <person name="Wilkes D.E."/>
            <person name="Wang Y."/>
            <person name="Cai H."/>
            <person name="Collins K."/>
            <person name="Stewart B.A."/>
            <person name="Lee S.R."/>
            <person name="Wilamowska K."/>
            <person name="Weinberg Z."/>
            <person name="Ruzzo W.L."/>
            <person name="Wloga D."/>
            <person name="Gaertig J."/>
            <person name="Frankel J."/>
            <person name="Tsao C.-C."/>
            <person name="Gorovsky M.A."/>
            <person name="Keeling P.J."/>
            <person name="Waller R.F."/>
            <person name="Patron N.J."/>
            <person name="Cherry J.M."/>
            <person name="Stover N.A."/>
            <person name="Krieger C.J."/>
            <person name="del Toro C."/>
            <person name="Ryder H.F."/>
            <person name="Williamson S.C."/>
            <person name="Barbeau R.A."/>
            <person name="Hamilton E.P."/>
            <person name="Orias E."/>
        </authorList>
    </citation>
    <scope>NUCLEOTIDE SEQUENCE [LARGE SCALE GENOMIC DNA]</scope>
    <source>
        <strain evidence="3">SB210</strain>
    </source>
</reference>
<dbReference type="AlphaFoldDB" id="I7M7N9"/>
<protein>
    <submittedName>
        <fullName evidence="2">Carboxy-terminal crystallin fold protein 7p, putative</fullName>
    </submittedName>
</protein>
<gene>
    <name evidence="2" type="ORF">TTHERM_00516380</name>
</gene>
<dbReference type="EMBL" id="GG662708">
    <property type="protein sequence ID" value="EAR95004.2"/>
    <property type="molecule type" value="Genomic_DNA"/>
</dbReference>
<dbReference type="PANTHER" id="PTHR13354:SF11">
    <property type="entry name" value="LYSINE-SPECIFIC DEMETHYLASE 9"/>
    <property type="match status" value="1"/>
</dbReference>
<organism evidence="2 3">
    <name type="scientific">Tetrahymena thermophila (strain SB210)</name>
    <dbReference type="NCBI Taxonomy" id="312017"/>
    <lineage>
        <taxon>Eukaryota</taxon>
        <taxon>Sar</taxon>
        <taxon>Alveolata</taxon>
        <taxon>Ciliophora</taxon>
        <taxon>Intramacronucleata</taxon>
        <taxon>Oligohymenophorea</taxon>
        <taxon>Hymenostomatida</taxon>
        <taxon>Tetrahymenina</taxon>
        <taxon>Tetrahymenidae</taxon>
        <taxon>Tetrahymena</taxon>
    </lineage>
</organism>
<dbReference type="GeneID" id="7842912"/>
<keyword evidence="3" id="KW-1185">Reference proteome</keyword>
<name>I7M7N9_TETTS</name>
<dbReference type="RefSeq" id="XP_001015249.2">
    <property type="nucleotide sequence ID" value="XM_001015249.3"/>
</dbReference>
<dbReference type="PANTHER" id="PTHR13354">
    <property type="entry name" value="ROUND SPERMATID BASIC PROTEIN 1"/>
    <property type="match status" value="1"/>
</dbReference>
<evidence type="ECO:0000313" key="2">
    <source>
        <dbReference type="EMBL" id="EAR95004.2"/>
    </source>
</evidence>